<protein>
    <submittedName>
        <fullName evidence="2">DUF4860 domain-containing protein</fullName>
    </submittedName>
</protein>
<evidence type="ECO:0000313" key="2">
    <source>
        <dbReference type="EMBL" id="RDB56635.1"/>
    </source>
</evidence>
<keyword evidence="1" id="KW-0472">Membrane</keyword>
<dbReference type="OrthoDB" id="3174811at2"/>
<feature type="transmembrane region" description="Helical" evidence="1">
    <location>
        <begin position="38"/>
        <end position="59"/>
    </location>
</feature>
<keyword evidence="1" id="KW-0812">Transmembrane</keyword>
<evidence type="ECO:0000313" key="3">
    <source>
        <dbReference type="Proteomes" id="UP000253792"/>
    </source>
</evidence>
<evidence type="ECO:0000256" key="1">
    <source>
        <dbReference type="SAM" id="Phobius"/>
    </source>
</evidence>
<keyword evidence="1" id="KW-1133">Transmembrane helix</keyword>
<sequence>MNPQANETHKQRIHAIASVTQGAPSNEKGAGARRAFPTLLLAAFFAALLMALISGVTVYKAVSADQQASSAQREGAGLICNVVRANDSKGAIAQGQGPEGKSLVVVEPLDSGTYETRFYLYEGKVVQEYSLAGSGYTPEKATEVTASDTFDFSYSDGLLAVTTDQGTAEVALRYMQGGA</sequence>
<accession>A0A369LER5</accession>
<reference evidence="2 3" key="1">
    <citation type="journal article" date="2018" name="Elife">
        <title>Discovery and characterization of a prevalent human gut bacterial enzyme sufficient for the inactivation of a family of plant toxins.</title>
        <authorList>
            <person name="Koppel N."/>
            <person name="Bisanz J.E."/>
            <person name="Pandelia M.E."/>
            <person name="Turnbaugh P.J."/>
            <person name="Balskus E.P."/>
        </authorList>
    </citation>
    <scope>NUCLEOTIDE SEQUENCE [LARGE SCALE GENOMIC DNA]</scope>
    <source>
        <strain evidence="3">anaerobia AP69FAA</strain>
    </source>
</reference>
<name>A0A369LER5_9ACTN</name>
<dbReference type="EMBL" id="PPTP01000002">
    <property type="protein sequence ID" value="RDB56635.1"/>
    <property type="molecule type" value="Genomic_DNA"/>
</dbReference>
<dbReference type="RefSeq" id="WP_114620151.1">
    <property type="nucleotide sequence ID" value="NZ_CAJKON010000003.1"/>
</dbReference>
<dbReference type="AlphaFoldDB" id="A0A369LER5"/>
<gene>
    <name evidence="2" type="ORF">C1880_02375</name>
</gene>
<comment type="caution">
    <text evidence="2">The sequence shown here is derived from an EMBL/GenBank/DDBJ whole genome shotgun (WGS) entry which is preliminary data.</text>
</comment>
<proteinExistence type="predicted"/>
<dbReference type="Proteomes" id="UP000253792">
    <property type="component" value="Unassembled WGS sequence"/>
</dbReference>
<dbReference type="InterPro" id="IPR032340">
    <property type="entry name" value="DUF4860"/>
</dbReference>
<dbReference type="STRING" id="1034345.GCA_000236865_00917"/>
<keyword evidence="3" id="KW-1185">Reference proteome</keyword>
<dbReference type="Pfam" id="PF16152">
    <property type="entry name" value="DUF4860"/>
    <property type="match status" value="1"/>
</dbReference>
<organism evidence="2 3">
    <name type="scientific">Senegalimassilia anaerobia</name>
    <dbReference type="NCBI Taxonomy" id="1473216"/>
    <lineage>
        <taxon>Bacteria</taxon>
        <taxon>Bacillati</taxon>
        <taxon>Actinomycetota</taxon>
        <taxon>Coriobacteriia</taxon>
        <taxon>Coriobacteriales</taxon>
        <taxon>Coriobacteriaceae</taxon>
        <taxon>Senegalimassilia</taxon>
    </lineage>
</organism>